<dbReference type="Pfam" id="PF01915">
    <property type="entry name" value="Glyco_hydro_3_C"/>
    <property type="match status" value="1"/>
</dbReference>
<dbReference type="Pfam" id="PF00933">
    <property type="entry name" value="Glyco_hydro_3"/>
    <property type="match status" value="1"/>
</dbReference>
<dbReference type="GO" id="GO:0046556">
    <property type="term" value="F:alpha-L-arabinofuranosidase activity"/>
    <property type="evidence" value="ECO:0007669"/>
    <property type="project" value="TreeGrafter"/>
</dbReference>
<dbReference type="Gene3D" id="3.40.50.1700">
    <property type="entry name" value="Glycoside hydrolase family 3 C-terminal domain"/>
    <property type="match status" value="1"/>
</dbReference>
<gene>
    <name evidence="7" type="ORF">F511_01847</name>
</gene>
<dbReference type="AlphaFoldDB" id="A0A2Z7CXI4"/>
<dbReference type="InterPro" id="IPR036962">
    <property type="entry name" value="Glyco_hydro_3_N_sf"/>
</dbReference>
<dbReference type="Proteomes" id="UP000250235">
    <property type="component" value="Unassembled WGS sequence"/>
</dbReference>
<dbReference type="FunFam" id="3.40.50.1700:FF:000001">
    <property type="entry name" value="probable beta-D-xylosidase 2"/>
    <property type="match status" value="1"/>
</dbReference>
<accession>A0A2Z7CXI4</accession>
<dbReference type="PANTHER" id="PTHR42721:SF11">
    <property type="entry name" value="BETA-D-XYLOSIDASE 5-RELATED"/>
    <property type="match status" value="1"/>
</dbReference>
<feature type="signal peptide" evidence="5">
    <location>
        <begin position="1"/>
        <end position="23"/>
    </location>
</feature>
<dbReference type="GO" id="GO:0031222">
    <property type="term" value="P:arabinan catabolic process"/>
    <property type="evidence" value="ECO:0007669"/>
    <property type="project" value="TreeGrafter"/>
</dbReference>
<sequence length="1013" mass="112268">MVARSFIILSSLAATFLFTVISARFNGLPTQLKDTTSTVNGNYTHVCDALRFFELGLNVKDFAYCDTSLPYEVRVKDLIDRMTLTEKVNQIGDTAYGVPRIGLPQYEWWSEALHGVSDVGQWNSKATFFDDAVPGATSFPTVITTAASFNQSLWKKIGQVVSTEARAMHNLGHAGLTFWSPNINVVRDPRWGRALETPGEDPYVVGEYAVNYVRGLQDVEGTENVTDLNSRPLKVAACCKHYAAYDVDNWLGIERYNFDARVTEQDMLETFLKPFEMCVKEGDVSSVMCSYNKINGIPACADPRLLRGKIRGEWDLHGYIVSDCDSIEVMINHQKWLKDEPEDAVAQALKAGLDLDCGNYYTNYARNSVGKGKVSEKDIDVALKNLYIVLMRLGFFDGSPQFEKLDVTDVCSDEHIELATEAAREGIVLLKNDNQTLPWSTDEIKTIAVVGPHANATSAMIGNYAGVPCQYTSPIDGFSKYGKVIYEMGCVDVACKNDSIIFPAVRAAKKADATVVMVGIDLSVEAESLDREDLNLPGYQNQLINLVASQSKGPVVVVIMSAGGVDISFARDSSKVHSILWAGYPGEEGGKAIADVVFGKYNPGGRLPLTWHENGYVEMLPMTSMPLRPIDHLGYPGRTYKFYNSSTVYPFGYGLSYTNFTYSLVSSTKYLQVELNKFQHCRELNYTEGLYKPACPAILIDDLQCNELQNVELNLEVKNVGEKDGSEVVIVYWSPPDGIVDAPIKQVVAFKRVFVAAGGSEKVSFVLNACKSLGVVDYKGYNLMPSGGGQFIIGSDLSASGKEKLLAGNKRARIRPVSKEERRNQDVFSSQRSPKTEEPSLERWSPAEIPNLLATLQIDRFKPRYYIGAASDKMGLEKAKVVENSLLEKGVAVETTDIEALFLPKHRYILWLLAHKKLLTKDSQPYIEDKKCVMCNCDSESVDHLFFKCNLSKQLWNRVLHWVGIHGQLDAYCVFSGDIFAGTNQASSVNRSCGSEIDFSIPGHCLQRNNGNS</sequence>
<evidence type="ECO:0000259" key="6">
    <source>
        <dbReference type="SMART" id="SM01217"/>
    </source>
</evidence>
<dbReference type="Gene3D" id="3.20.20.300">
    <property type="entry name" value="Glycoside hydrolase, family 3, N-terminal domain"/>
    <property type="match status" value="1"/>
</dbReference>
<protein>
    <submittedName>
        <fullName evidence="7">Beta-xylosidase/alpha-L-arabinofuranosidase 1-like</fullName>
    </submittedName>
</protein>
<feature type="region of interest" description="Disordered" evidence="4">
    <location>
        <begin position="816"/>
        <end position="841"/>
    </location>
</feature>
<keyword evidence="2" id="KW-0378">Hydrolase</keyword>
<proteinExistence type="predicted"/>
<dbReference type="InterPro" id="IPR013783">
    <property type="entry name" value="Ig-like_fold"/>
</dbReference>
<organism evidence="7 8">
    <name type="scientific">Dorcoceras hygrometricum</name>
    <dbReference type="NCBI Taxonomy" id="472368"/>
    <lineage>
        <taxon>Eukaryota</taxon>
        <taxon>Viridiplantae</taxon>
        <taxon>Streptophyta</taxon>
        <taxon>Embryophyta</taxon>
        <taxon>Tracheophyta</taxon>
        <taxon>Spermatophyta</taxon>
        <taxon>Magnoliopsida</taxon>
        <taxon>eudicotyledons</taxon>
        <taxon>Gunneridae</taxon>
        <taxon>Pentapetalae</taxon>
        <taxon>asterids</taxon>
        <taxon>lamiids</taxon>
        <taxon>Lamiales</taxon>
        <taxon>Gesneriaceae</taxon>
        <taxon>Didymocarpoideae</taxon>
        <taxon>Trichosporeae</taxon>
        <taxon>Loxocarpinae</taxon>
        <taxon>Dorcoceras</taxon>
    </lineage>
</organism>
<evidence type="ECO:0000313" key="7">
    <source>
        <dbReference type="EMBL" id="KZV51055.1"/>
    </source>
</evidence>
<dbReference type="FunFam" id="3.20.20.300:FF:000010">
    <property type="entry name" value="Putative beta-D-xylosidase 5"/>
    <property type="match status" value="1"/>
</dbReference>
<keyword evidence="1 5" id="KW-0732">Signal</keyword>
<dbReference type="SUPFAM" id="SSF52279">
    <property type="entry name" value="Beta-D-glucan exohydrolase, C-terminal domain"/>
    <property type="match status" value="1"/>
</dbReference>
<dbReference type="Gene3D" id="2.60.40.10">
    <property type="entry name" value="Immunoglobulins"/>
    <property type="match status" value="1"/>
</dbReference>
<dbReference type="SMART" id="SM01217">
    <property type="entry name" value="Fn3_like"/>
    <property type="match status" value="1"/>
</dbReference>
<dbReference type="InterPro" id="IPR002772">
    <property type="entry name" value="Glyco_hydro_3_C"/>
</dbReference>
<dbReference type="InterPro" id="IPR036881">
    <property type="entry name" value="Glyco_hydro_3_C_sf"/>
</dbReference>
<dbReference type="GO" id="GO:0045493">
    <property type="term" value="P:xylan catabolic process"/>
    <property type="evidence" value="ECO:0007669"/>
    <property type="project" value="InterPro"/>
</dbReference>
<dbReference type="InterPro" id="IPR044993">
    <property type="entry name" value="BXL"/>
</dbReference>
<dbReference type="InterPro" id="IPR017853">
    <property type="entry name" value="GH"/>
</dbReference>
<feature type="chain" id="PRO_5016333831" evidence="5">
    <location>
        <begin position="24"/>
        <end position="1013"/>
    </location>
</feature>
<dbReference type="PANTHER" id="PTHR42721">
    <property type="entry name" value="SUGAR HYDROLASE-RELATED"/>
    <property type="match status" value="1"/>
</dbReference>
<dbReference type="InterPro" id="IPR001764">
    <property type="entry name" value="Glyco_hydro_3_N"/>
</dbReference>
<keyword evidence="3" id="KW-0326">Glycosidase</keyword>
<dbReference type="SUPFAM" id="SSF51445">
    <property type="entry name" value="(Trans)glycosidases"/>
    <property type="match status" value="1"/>
</dbReference>
<dbReference type="PRINTS" id="PR00133">
    <property type="entry name" value="GLHYDRLASE3"/>
</dbReference>
<keyword evidence="8" id="KW-1185">Reference proteome</keyword>
<dbReference type="Pfam" id="PF14310">
    <property type="entry name" value="Fn3-like"/>
    <property type="match status" value="1"/>
</dbReference>
<evidence type="ECO:0000256" key="4">
    <source>
        <dbReference type="SAM" id="MobiDB-lite"/>
    </source>
</evidence>
<name>A0A2Z7CXI4_9LAMI</name>
<evidence type="ECO:0000256" key="2">
    <source>
        <dbReference type="ARBA" id="ARBA00022801"/>
    </source>
</evidence>
<dbReference type="InterPro" id="IPR026960">
    <property type="entry name" value="RVT-Znf"/>
</dbReference>
<dbReference type="GO" id="GO:0009044">
    <property type="term" value="F:xylan 1,4-beta-xylosidase activity"/>
    <property type="evidence" value="ECO:0007669"/>
    <property type="project" value="InterPro"/>
</dbReference>
<feature type="domain" description="Fibronectin type III-like" evidence="6">
    <location>
        <begin position="727"/>
        <end position="797"/>
    </location>
</feature>
<dbReference type="EMBL" id="KQ992022">
    <property type="protein sequence ID" value="KZV51055.1"/>
    <property type="molecule type" value="Genomic_DNA"/>
</dbReference>
<evidence type="ECO:0000313" key="8">
    <source>
        <dbReference type="Proteomes" id="UP000250235"/>
    </source>
</evidence>
<dbReference type="OrthoDB" id="47059at2759"/>
<evidence type="ECO:0000256" key="5">
    <source>
        <dbReference type="SAM" id="SignalP"/>
    </source>
</evidence>
<dbReference type="InterPro" id="IPR026891">
    <property type="entry name" value="Fn3-like"/>
</dbReference>
<evidence type="ECO:0000256" key="1">
    <source>
        <dbReference type="ARBA" id="ARBA00022729"/>
    </source>
</evidence>
<evidence type="ECO:0000256" key="3">
    <source>
        <dbReference type="ARBA" id="ARBA00023295"/>
    </source>
</evidence>
<reference evidence="7 8" key="1">
    <citation type="journal article" date="2015" name="Proc. Natl. Acad. Sci. U.S.A.">
        <title>The resurrection genome of Boea hygrometrica: A blueprint for survival of dehydration.</title>
        <authorList>
            <person name="Xiao L."/>
            <person name="Yang G."/>
            <person name="Zhang L."/>
            <person name="Yang X."/>
            <person name="Zhao S."/>
            <person name="Ji Z."/>
            <person name="Zhou Q."/>
            <person name="Hu M."/>
            <person name="Wang Y."/>
            <person name="Chen M."/>
            <person name="Xu Y."/>
            <person name="Jin H."/>
            <person name="Xiao X."/>
            <person name="Hu G."/>
            <person name="Bao F."/>
            <person name="Hu Y."/>
            <person name="Wan P."/>
            <person name="Li L."/>
            <person name="Deng X."/>
            <person name="Kuang T."/>
            <person name="Xiang C."/>
            <person name="Zhu J.K."/>
            <person name="Oliver M.J."/>
            <person name="He Y."/>
        </authorList>
    </citation>
    <scope>NUCLEOTIDE SEQUENCE [LARGE SCALE GENOMIC DNA]</scope>
    <source>
        <strain evidence="8">cv. XS01</strain>
    </source>
</reference>
<dbReference type="Pfam" id="PF13966">
    <property type="entry name" value="zf-RVT"/>
    <property type="match status" value="1"/>
</dbReference>